<feature type="region of interest" description="Disordered" evidence="1">
    <location>
        <begin position="1"/>
        <end position="22"/>
    </location>
</feature>
<keyword evidence="2" id="KW-0812">Transmembrane</keyword>
<sequence length="702" mass="78472">MQAEYLPYGGGAQPPPPAPRRRERRSWRWNWEWTDAPWIMYLLLLVGVMMAVGHHIFYSRLRGKPAEDQLKMMRFGTLMAYVAKSSLVSAVIFAYRQQIWATVRRKNLKLRTIDNLFAAADDLRAMASWELMKKARVALSLALVVWLYPLTVILTPATLTVALTTEVLETQCPSVRTLNFEMERLKNWRDPERINGYPGLSLSLWNNTVPLSSEIRTDFNQTFFDYWTGTSWQTNMLSTLSSYSTNVVPRDNVALETCGGGWNCSYVISFVAPGYKCDQVARGRGDNTKALADMGAPFNTSWLLPDGDHSYVAHNTLGEYSSVQIDAQPGGAPLPTILPPYPKHLGAFRTEPVLWIGHVDHATPSETLPTQRKEANWNTSFIPTIFRCEHYYTNYTIQVNHTFSSQHTKILSRTYLSPVINTTFLPGVQANDGTRDNTTATPSENYILPLDLERYRLTGAYHSLGSQLRTMINGTIQYTPYVFGNTDALKTRLVNKATYLAVDNLRERVVSFYENIVLSLLANPQFIVVAWAADPKRRTGMATATEPALAYPCIKTRTINAYAYDVRGLWLVYSFAIVAAVASVFFGALALAENNHHVRDTRVSSIVAATRAPCLEEMGWTTGSQWGAVPGEVKERRMGYGMVPDGEGEKVVYGFAPVEAMREGEEMRSPKRGSWGGGGGRLRESLGSLGGLAEGRFSRGRG</sequence>
<name>A0AA40EWC1_9PEZI</name>
<feature type="transmembrane region" description="Helical" evidence="2">
    <location>
        <begin position="570"/>
        <end position="592"/>
    </location>
</feature>
<dbReference type="PANTHER" id="PTHR35041:SF3">
    <property type="entry name" value="FORMYLMETHIONINE DEFORMYLASE-LIKE PROTEIN"/>
    <property type="match status" value="1"/>
</dbReference>
<evidence type="ECO:0000256" key="2">
    <source>
        <dbReference type="SAM" id="Phobius"/>
    </source>
</evidence>
<dbReference type="PANTHER" id="PTHR35041">
    <property type="entry name" value="MEDIATOR OF RNA POLYMERASE II TRANSCRIPTION SUBUNIT 1"/>
    <property type="match status" value="1"/>
</dbReference>
<comment type="caution">
    <text evidence="3">The sequence shown here is derived from an EMBL/GenBank/DDBJ whole genome shotgun (WGS) entry which is preliminary data.</text>
</comment>
<dbReference type="EMBL" id="JAUKUD010000004">
    <property type="protein sequence ID" value="KAK0746785.1"/>
    <property type="molecule type" value="Genomic_DNA"/>
</dbReference>
<keyword evidence="2" id="KW-1133">Transmembrane helix</keyword>
<feature type="transmembrane region" description="Helical" evidence="2">
    <location>
        <begin position="78"/>
        <end position="95"/>
    </location>
</feature>
<protein>
    <recommendedName>
        <fullName evidence="5">Formylmethionine deformylase-like protein</fullName>
    </recommendedName>
</protein>
<keyword evidence="2" id="KW-0472">Membrane</keyword>
<gene>
    <name evidence="3" type="ORF">B0T18DRAFT_325161</name>
</gene>
<feature type="region of interest" description="Disordered" evidence="1">
    <location>
        <begin position="664"/>
        <end position="702"/>
    </location>
</feature>
<proteinExistence type="predicted"/>
<evidence type="ECO:0000256" key="1">
    <source>
        <dbReference type="SAM" id="MobiDB-lite"/>
    </source>
</evidence>
<dbReference type="AlphaFoldDB" id="A0AA40EWC1"/>
<organism evidence="3 4">
    <name type="scientific">Schizothecium vesticola</name>
    <dbReference type="NCBI Taxonomy" id="314040"/>
    <lineage>
        <taxon>Eukaryota</taxon>
        <taxon>Fungi</taxon>
        <taxon>Dikarya</taxon>
        <taxon>Ascomycota</taxon>
        <taxon>Pezizomycotina</taxon>
        <taxon>Sordariomycetes</taxon>
        <taxon>Sordariomycetidae</taxon>
        <taxon>Sordariales</taxon>
        <taxon>Schizotheciaceae</taxon>
        <taxon>Schizothecium</taxon>
    </lineage>
</organism>
<evidence type="ECO:0008006" key="5">
    <source>
        <dbReference type="Google" id="ProtNLM"/>
    </source>
</evidence>
<evidence type="ECO:0000313" key="3">
    <source>
        <dbReference type="EMBL" id="KAK0746785.1"/>
    </source>
</evidence>
<accession>A0AA40EWC1</accession>
<dbReference type="Proteomes" id="UP001172155">
    <property type="component" value="Unassembled WGS sequence"/>
</dbReference>
<evidence type="ECO:0000313" key="4">
    <source>
        <dbReference type="Proteomes" id="UP001172155"/>
    </source>
</evidence>
<keyword evidence="4" id="KW-1185">Reference proteome</keyword>
<reference evidence="3" key="1">
    <citation type="submission" date="2023-06" db="EMBL/GenBank/DDBJ databases">
        <title>Genome-scale phylogeny and comparative genomics of the fungal order Sordariales.</title>
        <authorList>
            <consortium name="Lawrence Berkeley National Laboratory"/>
            <person name="Hensen N."/>
            <person name="Bonometti L."/>
            <person name="Westerberg I."/>
            <person name="Brannstrom I.O."/>
            <person name="Guillou S."/>
            <person name="Cros-Aarteil S."/>
            <person name="Calhoun S."/>
            <person name="Haridas S."/>
            <person name="Kuo A."/>
            <person name="Mondo S."/>
            <person name="Pangilinan J."/>
            <person name="Riley R."/>
            <person name="LaButti K."/>
            <person name="Andreopoulos B."/>
            <person name="Lipzen A."/>
            <person name="Chen C."/>
            <person name="Yanf M."/>
            <person name="Daum C."/>
            <person name="Ng V."/>
            <person name="Clum A."/>
            <person name="Steindorff A."/>
            <person name="Ohm R."/>
            <person name="Martin F."/>
            <person name="Silar P."/>
            <person name="Natvig D."/>
            <person name="Lalanne C."/>
            <person name="Gautier V."/>
            <person name="Ament-velasquez S.L."/>
            <person name="Kruys A."/>
            <person name="Hutchinson M.I."/>
            <person name="Powell A.J."/>
            <person name="Barry K."/>
            <person name="Miller A.N."/>
            <person name="Grigoriev I.V."/>
            <person name="Debuchy R."/>
            <person name="Gladieux P."/>
            <person name="Thoren M.H."/>
            <person name="Johannesson H."/>
        </authorList>
    </citation>
    <scope>NUCLEOTIDE SEQUENCE</scope>
    <source>
        <strain evidence="3">SMH3187-1</strain>
    </source>
</reference>
<feature type="transmembrane region" description="Helical" evidence="2">
    <location>
        <begin position="137"/>
        <end position="163"/>
    </location>
</feature>
<feature type="transmembrane region" description="Helical" evidence="2">
    <location>
        <begin position="38"/>
        <end position="58"/>
    </location>
</feature>